<accession>A0ABU5DGL6</accession>
<feature type="transmembrane region" description="Helical" evidence="6">
    <location>
        <begin position="101"/>
        <end position="119"/>
    </location>
</feature>
<dbReference type="EMBL" id="JAXCLA010000004">
    <property type="protein sequence ID" value="MDY0745432.1"/>
    <property type="molecule type" value="Genomic_DNA"/>
</dbReference>
<protein>
    <submittedName>
        <fullName evidence="8">DMT family transporter</fullName>
    </submittedName>
</protein>
<feature type="transmembrane region" description="Helical" evidence="6">
    <location>
        <begin position="250"/>
        <end position="267"/>
    </location>
</feature>
<reference evidence="8 9" key="1">
    <citation type="submission" date="2023-11" db="EMBL/GenBank/DDBJ databases">
        <title>Paucibacter sp. nov., isolated from fresh soil in Korea.</title>
        <authorList>
            <person name="Le N.T.T."/>
        </authorList>
    </citation>
    <scope>NUCLEOTIDE SEQUENCE [LARGE SCALE GENOMIC DNA]</scope>
    <source>
        <strain evidence="8 9">R3-3</strain>
    </source>
</reference>
<comment type="similarity">
    <text evidence="2">Belongs to the EamA transporter family.</text>
</comment>
<evidence type="ECO:0000256" key="3">
    <source>
        <dbReference type="ARBA" id="ARBA00022692"/>
    </source>
</evidence>
<keyword evidence="5 6" id="KW-0472">Membrane</keyword>
<feature type="transmembrane region" description="Helical" evidence="6">
    <location>
        <begin position="273"/>
        <end position="290"/>
    </location>
</feature>
<evidence type="ECO:0000313" key="9">
    <source>
        <dbReference type="Proteomes" id="UP001285263"/>
    </source>
</evidence>
<dbReference type="Pfam" id="PF00892">
    <property type="entry name" value="EamA"/>
    <property type="match status" value="2"/>
</dbReference>
<organism evidence="8 9">
    <name type="scientific">Roseateles agri</name>
    <dbReference type="NCBI Taxonomy" id="3098619"/>
    <lineage>
        <taxon>Bacteria</taxon>
        <taxon>Pseudomonadati</taxon>
        <taxon>Pseudomonadota</taxon>
        <taxon>Betaproteobacteria</taxon>
        <taxon>Burkholderiales</taxon>
        <taxon>Sphaerotilaceae</taxon>
        <taxon>Roseateles</taxon>
    </lineage>
</organism>
<feature type="domain" description="EamA" evidence="7">
    <location>
        <begin position="161"/>
        <end position="290"/>
    </location>
</feature>
<evidence type="ECO:0000256" key="4">
    <source>
        <dbReference type="ARBA" id="ARBA00022989"/>
    </source>
</evidence>
<proteinExistence type="inferred from homology"/>
<evidence type="ECO:0000313" key="8">
    <source>
        <dbReference type="EMBL" id="MDY0745432.1"/>
    </source>
</evidence>
<feature type="transmembrane region" description="Helical" evidence="6">
    <location>
        <begin position="12"/>
        <end position="35"/>
    </location>
</feature>
<keyword evidence="3 6" id="KW-0812">Transmembrane</keyword>
<dbReference type="InterPro" id="IPR050638">
    <property type="entry name" value="AA-Vitamin_Transporters"/>
</dbReference>
<evidence type="ECO:0000256" key="2">
    <source>
        <dbReference type="ARBA" id="ARBA00007362"/>
    </source>
</evidence>
<feature type="transmembrane region" description="Helical" evidence="6">
    <location>
        <begin position="73"/>
        <end position="95"/>
    </location>
</feature>
<name>A0ABU5DGL6_9BURK</name>
<feature type="transmembrane region" description="Helical" evidence="6">
    <location>
        <begin position="217"/>
        <end position="238"/>
    </location>
</feature>
<dbReference type="PANTHER" id="PTHR32322:SF2">
    <property type="entry name" value="EAMA DOMAIN-CONTAINING PROTEIN"/>
    <property type="match status" value="1"/>
</dbReference>
<keyword evidence="9" id="KW-1185">Reference proteome</keyword>
<sequence>MTGQGAAGDSRWIAAMPAVFVAIWCTGFVVARLAMPHAPPISFLSIRFALSALCFGAWVFASGARWPSEPAQWGHLAVLGLTTQAGYLICGWAAVKYGMGAGTMALIAGLQPLLTALWLHTQGERLKPLQWTGLLLGLAGLVLVVLHKLGAGELNALNMGLGAGALLTITFGGLYQKRFVKPNDARTAMFVQMAVAALISAPLALLEHEPIVWHHELFIALGWSVLVLTLGGSSLLFLMLQRGAATRVTSLMYLVPPAAALLAWALFGDPVGAVFWLGMAMSALGVYWVVRR</sequence>
<dbReference type="Proteomes" id="UP001285263">
    <property type="component" value="Unassembled WGS sequence"/>
</dbReference>
<dbReference type="SUPFAM" id="SSF103481">
    <property type="entry name" value="Multidrug resistance efflux transporter EmrE"/>
    <property type="match status" value="2"/>
</dbReference>
<feature type="domain" description="EamA" evidence="7">
    <location>
        <begin position="19"/>
        <end position="145"/>
    </location>
</feature>
<dbReference type="InterPro" id="IPR000620">
    <property type="entry name" value="EamA_dom"/>
</dbReference>
<dbReference type="InterPro" id="IPR037185">
    <property type="entry name" value="EmrE-like"/>
</dbReference>
<feature type="transmembrane region" description="Helical" evidence="6">
    <location>
        <begin position="41"/>
        <end position="61"/>
    </location>
</feature>
<feature type="transmembrane region" description="Helical" evidence="6">
    <location>
        <begin position="187"/>
        <end position="205"/>
    </location>
</feature>
<evidence type="ECO:0000259" key="7">
    <source>
        <dbReference type="Pfam" id="PF00892"/>
    </source>
</evidence>
<evidence type="ECO:0000256" key="1">
    <source>
        <dbReference type="ARBA" id="ARBA00004141"/>
    </source>
</evidence>
<comment type="caution">
    <text evidence="8">The sequence shown here is derived from an EMBL/GenBank/DDBJ whole genome shotgun (WGS) entry which is preliminary data.</text>
</comment>
<comment type="subcellular location">
    <subcellularLocation>
        <location evidence="1">Membrane</location>
        <topology evidence="1">Multi-pass membrane protein</topology>
    </subcellularLocation>
</comment>
<dbReference type="PANTHER" id="PTHR32322">
    <property type="entry name" value="INNER MEMBRANE TRANSPORTER"/>
    <property type="match status" value="1"/>
</dbReference>
<evidence type="ECO:0000256" key="5">
    <source>
        <dbReference type="ARBA" id="ARBA00023136"/>
    </source>
</evidence>
<feature type="transmembrane region" description="Helical" evidence="6">
    <location>
        <begin position="131"/>
        <end position="150"/>
    </location>
</feature>
<feature type="transmembrane region" description="Helical" evidence="6">
    <location>
        <begin position="156"/>
        <end position="175"/>
    </location>
</feature>
<keyword evidence="4 6" id="KW-1133">Transmembrane helix</keyword>
<evidence type="ECO:0000256" key="6">
    <source>
        <dbReference type="SAM" id="Phobius"/>
    </source>
</evidence>
<gene>
    <name evidence="8" type="ORF">SNE35_12995</name>
</gene>